<accession>A0A6A5Z7W4</accession>
<keyword evidence="2" id="KW-1185">Reference proteome</keyword>
<dbReference type="Pfam" id="PF11951">
    <property type="entry name" value="Fungal_trans_2"/>
    <property type="match status" value="1"/>
</dbReference>
<dbReference type="Proteomes" id="UP000799770">
    <property type="component" value="Unassembled WGS sequence"/>
</dbReference>
<dbReference type="OrthoDB" id="4158087at2759"/>
<dbReference type="InterPro" id="IPR021858">
    <property type="entry name" value="Fun_TF"/>
</dbReference>
<evidence type="ECO:0000313" key="2">
    <source>
        <dbReference type="Proteomes" id="UP000799770"/>
    </source>
</evidence>
<proteinExistence type="predicted"/>
<dbReference type="PANTHER" id="PTHR37540:SF5">
    <property type="entry name" value="TRANSCRIPTION FACTOR DOMAIN-CONTAINING PROTEIN"/>
    <property type="match status" value="1"/>
</dbReference>
<dbReference type="PANTHER" id="PTHR37540">
    <property type="entry name" value="TRANSCRIPTION FACTOR (ACR-2), PUTATIVE-RELATED-RELATED"/>
    <property type="match status" value="1"/>
</dbReference>
<dbReference type="EMBL" id="ML977323">
    <property type="protein sequence ID" value="KAF2115385.1"/>
    <property type="molecule type" value="Genomic_DNA"/>
</dbReference>
<sequence>MPELIFVAADDTGRVKRSDLLTVRSHCMRDKNRKEGSRRSLRHAMREAGNLRIASRGSDEGRERDMREHDAVFEAFRDASEMVIDPALRGIPAGLQDEYYDIRSTYSTYVETLAELLPVYRCMDFDEHDRTALDWMHHDSAFFHSIRLYTSAMGDIARGQSCPSRPTTLVHLRQTLAHLNDSLSDQNAQRKTSIVHTVVMLTIVSALFHDNVAAEAHLTGLERIMSLHGGRESLNGDPKLQIKFDRLDIDYNLSTGNPPRFSRGLTSWRSIFQDPNPTQEVDMFGANVPTRPLSDADTDDYIAFLREAVPLRLAIAFQDLQQLARLLHGVAGTGVRISGDIAQRAFESLKARLLELEGTLEKGLAECLRLCMLVYLTTTFRLPGRKAYYWSFISGYRESFAIMHWSSLDHWQKSHPQYRDIVLWLLMAGAMTAFDDTNPCFCDIWDAYVPSAMTWEELQEKLRKLAWTDVIHNAPGRTAFGGMMSGRKERDASENRTTDCQTLLSKQTLVYRFVA</sequence>
<name>A0A6A5Z7W4_9PLEO</name>
<dbReference type="AlphaFoldDB" id="A0A6A5Z7W4"/>
<evidence type="ECO:0000313" key="1">
    <source>
        <dbReference type="EMBL" id="KAF2115385.1"/>
    </source>
</evidence>
<organism evidence="1 2">
    <name type="scientific">Lophiotrema nucula</name>
    <dbReference type="NCBI Taxonomy" id="690887"/>
    <lineage>
        <taxon>Eukaryota</taxon>
        <taxon>Fungi</taxon>
        <taxon>Dikarya</taxon>
        <taxon>Ascomycota</taxon>
        <taxon>Pezizomycotina</taxon>
        <taxon>Dothideomycetes</taxon>
        <taxon>Pleosporomycetidae</taxon>
        <taxon>Pleosporales</taxon>
        <taxon>Lophiotremataceae</taxon>
        <taxon>Lophiotrema</taxon>
    </lineage>
</organism>
<protein>
    <submittedName>
        <fullName evidence="1">Uncharacterized protein</fullName>
    </submittedName>
</protein>
<reference evidence="1" key="1">
    <citation type="journal article" date="2020" name="Stud. Mycol.">
        <title>101 Dothideomycetes genomes: a test case for predicting lifestyles and emergence of pathogens.</title>
        <authorList>
            <person name="Haridas S."/>
            <person name="Albert R."/>
            <person name="Binder M."/>
            <person name="Bloem J."/>
            <person name="Labutti K."/>
            <person name="Salamov A."/>
            <person name="Andreopoulos B."/>
            <person name="Baker S."/>
            <person name="Barry K."/>
            <person name="Bills G."/>
            <person name="Bluhm B."/>
            <person name="Cannon C."/>
            <person name="Castanera R."/>
            <person name="Culley D."/>
            <person name="Daum C."/>
            <person name="Ezra D."/>
            <person name="Gonzalez J."/>
            <person name="Henrissat B."/>
            <person name="Kuo A."/>
            <person name="Liang C."/>
            <person name="Lipzen A."/>
            <person name="Lutzoni F."/>
            <person name="Magnuson J."/>
            <person name="Mondo S."/>
            <person name="Nolan M."/>
            <person name="Ohm R."/>
            <person name="Pangilinan J."/>
            <person name="Park H.-J."/>
            <person name="Ramirez L."/>
            <person name="Alfaro M."/>
            <person name="Sun H."/>
            <person name="Tritt A."/>
            <person name="Yoshinaga Y."/>
            <person name="Zwiers L.-H."/>
            <person name="Turgeon B."/>
            <person name="Goodwin S."/>
            <person name="Spatafora J."/>
            <person name="Crous P."/>
            <person name="Grigoriev I."/>
        </authorList>
    </citation>
    <scope>NUCLEOTIDE SEQUENCE</scope>
    <source>
        <strain evidence="1">CBS 627.86</strain>
    </source>
</reference>
<gene>
    <name evidence="1" type="ORF">BDV96DRAFT_77229</name>
</gene>